<dbReference type="GO" id="GO:0005351">
    <property type="term" value="F:carbohydrate:proton symporter activity"/>
    <property type="evidence" value="ECO:0007669"/>
    <property type="project" value="TreeGrafter"/>
</dbReference>
<dbReference type="PANTHER" id="PTHR48022">
    <property type="entry name" value="PLASTIDIC GLUCOSE TRANSPORTER 4"/>
    <property type="match status" value="1"/>
</dbReference>
<gene>
    <name evidence="8" type="ORF">DFR67_10675</name>
</gene>
<evidence type="ECO:0000313" key="9">
    <source>
        <dbReference type="Proteomes" id="UP000247591"/>
    </source>
</evidence>
<feature type="transmembrane region" description="Helical" evidence="6">
    <location>
        <begin position="114"/>
        <end position="134"/>
    </location>
</feature>
<evidence type="ECO:0000256" key="3">
    <source>
        <dbReference type="ARBA" id="ARBA00022692"/>
    </source>
</evidence>
<evidence type="ECO:0000256" key="2">
    <source>
        <dbReference type="ARBA" id="ARBA00010992"/>
    </source>
</evidence>
<accession>A0A318RIL6</accession>
<dbReference type="Gene3D" id="1.20.1250.20">
    <property type="entry name" value="MFS general substrate transporter like domains"/>
    <property type="match status" value="1"/>
</dbReference>
<name>A0A318RIL6_WILLI</name>
<feature type="transmembrane region" description="Helical" evidence="6">
    <location>
        <begin position="20"/>
        <end position="41"/>
    </location>
</feature>
<evidence type="ECO:0000256" key="5">
    <source>
        <dbReference type="ARBA" id="ARBA00023136"/>
    </source>
</evidence>
<keyword evidence="3 6" id="KW-0812">Transmembrane</keyword>
<proteinExistence type="inferred from homology"/>
<feature type="transmembrane region" description="Helical" evidence="6">
    <location>
        <begin position="47"/>
        <end position="65"/>
    </location>
</feature>
<dbReference type="SUPFAM" id="SSF103473">
    <property type="entry name" value="MFS general substrate transporter"/>
    <property type="match status" value="1"/>
</dbReference>
<dbReference type="PROSITE" id="PS50850">
    <property type="entry name" value="MFS"/>
    <property type="match status" value="1"/>
</dbReference>
<evidence type="ECO:0000256" key="6">
    <source>
        <dbReference type="SAM" id="Phobius"/>
    </source>
</evidence>
<dbReference type="Proteomes" id="UP000247591">
    <property type="component" value="Unassembled WGS sequence"/>
</dbReference>
<keyword evidence="4 6" id="KW-1133">Transmembrane helix</keyword>
<evidence type="ECO:0000259" key="7">
    <source>
        <dbReference type="PROSITE" id="PS50850"/>
    </source>
</evidence>
<keyword evidence="8" id="KW-0762">Sugar transport</keyword>
<dbReference type="Pfam" id="PF00083">
    <property type="entry name" value="Sugar_tr"/>
    <property type="match status" value="1"/>
</dbReference>
<feature type="transmembrane region" description="Helical" evidence="6">
    <location>
        <begin position="86"/>
        <end position="108"/>
    </location>
</feature>
<keyword evidence="5 6" id="KW-0472">Membrane</keyword>
<dbReference type="InterPro" id="IPR020846">
    <property type="entry name" value="MFS_dom"/>
</dbReference>
<keyword evidence="8" id="KW-0813">Transport</keyword>
<comment type="subcellular location">
    <subcellularLocation>
        <location evidence="1">Cell membrane</location>
        <topology evidence="1">Multi-pass membrane protein</topology>
    </subcellularLocation>
</comment>
<organism evidence="8 9">
    <name type="scientific">Williamsia limnetica</name>
    <dbReference type="NCBI Taxonomy" id="882452"/>
    <lineage>
        <taxon>Bacteria</taxon>
        <taxon>Bacillati</taxon>
        <taxon>Actinomycetota</taxon>
        <taxon>Actinomycetes</taxon>
        <taxon>Mycobacteriales</taxon>
        <taxon>Nocardiaceae</taxon>
        <taxon>Williamsia</taxon>
    </lineage>
</organism>
<dbReference type="EMBL" id="QJSP01000006">
    <property type="protein sequence ID" value="PYE17372.1"/>
    <property type="molecule type" value="Genomic_DNA"/>
</dbReference>
<feature type="domain" description="Major facilitator superfamily (MFS) profile" evidence="7">
    <location>
        <begin position="1"/>
        <end position="139"/>
    </location>
</feature>
<evidence type="ECO:0000256" key="4">
    <source>
        <dbReference type="ARBA" id="ARBA00022989"/>
    </source>
</evidence>
<reference evidence="8 9" key="1">
    <citation type="submission" date="2018-06" db="EMBL/GenBank/DDBJ databases">
        <title>Genomic Encyclopedia of Type Strains, Phase IV (KMG-IV): sequencing the most valuable type-strain genomes for metagenomic binning, comparative biology and taxonomic classification.</title>
        <authorList>
            <person name="Goeker M."/>
        </authorList>
    </citation>
    <scope>NUCLEOTIDE SEQUENCE [LARGE SCALE GENOMIC DNA]</scope>
    <source>
        <strain evidence="8 9">DSM 45521</strain>
    </source>
</reference>
<comment type="similarity">
    <text evidence="2">Belongs to the major facilitator superfamily. Sugar transporter (TC 2.A.1.1) family.</text>
</comment>
<protein>
    <submittedName>
        <fullName evidence="8">Sugar transport protein</fullName>
    </submittedName>
</protein>
<dbReference type="GO" id="GO:0005886">
    <property type="term" value="C:plasma membrane"/>
    <property type="evidence" value="ECO:0007669"/>
    <property type="project" value="UniProtKB-SubCell"/>
</dbReference>
<keyword evidence="9" id="KW-1185">Reference proteome</keyword>
<dbReference type="InterPro" id="IPR005828">
    <property type="entry name" value="MFS_sugar_transport-like"/>
</dbReference>
<comment type="caution">
    <text evidence="8">The sequence shown here is derived from an EMBL/GenBank/DDBJ whole genome shotgun (WGS) entry which is preliminary data.</text>
</comment>
<dbReference type="PANTHER" id="PTHR48022:SF2">
    <property type="entry name" value="PLASTIDIC GLUCOSE TRANSPORTER 4"/>
    <property type="match status" value="1"/>
</dbReference>
<evidence type="ECO:0000256" key="1">
    <source>
        <dbReference type="ARBA" id="ARBA00004651"/>
    </source>
</evidence>
<sequence length="170" mass="17956">MLVGIVLAILLVNRFGRIRLQIFGFIGCATGLVIAALSTTVDGSTQVVLVFVGFMTFNLMTNLGPNSMTYLMAGEVFPTALRGTGAGLAASVAKVGAVLTAFGFPILLDAWGTAFIVLLLAGTSLLGAAITWIFRVDTSSMTLEDVDRMHDPVPQTMAPLEQEPAPVPRR</sequence>
<dbReference type="InterPro" id="IPR036259">
    <property type="entry name" value="MFS_trans_sf"/>
</dbReference>
<evidence type="ECO:0000313" key="8">
    <source>
        <dbReference type="EMBL" id="PYE17372.1"/>
    </source>
</evidence>
<dbReference type="AlphaFoldDB" id="A0A318RIL6"/>
<dbReference type="InterPro" id="IPR050360">
    <property type="entry name" value="MFS_Sugar_Transporters"/>
</dbReference>